<name>A0A0G0UGC3_9BACT</name>
<dbReference type="Proteomes" id="UP000034616">
    <property type="component" value="Unassembled WGS sequence"/>
</dbReference>
<comment type="caution">
    <text evidence="2">The sequence shown here is derived from an EMBL/GenBank/DDBJ whole genome shotgun (WGS) entry which is preliminary data.</text>
</comment>
<dbReference type="EMBL" id="LCAH01000012">
    <property type="protein sequence ID" value="KKR86496.1"/>
    <property type="molecule type" value="Genomic_DNA"/>
</dbReference>
<evidence type="ECO:0000256" key="1">
    <source>
        <dbReference type="SAM" id="MobiDB-lite"/>
    </source>
</evidence>
<reference evidence="2 3" key="1">
    <citation type="journal article" date="2015" name="Nature">
        <title>rRNA introns, odd ribosomes, and small enigmatic genomes across a large radiation of phyla.</title>
        <authorList>
            <person name="Brown C.T."/>
            <person name="Hug L.A."/>
            <person name="Thomas B.C."/>
            <person name="Sharon I."/>
            <person name="Castelle C.J."/>
            <person name="Singh A."/>
            <person name="Wilkins M.J."/>
            <person name="Williams K.H."/>
            <person name="Banfield J.F."/>
        </authorList>
    </citation>
    <scope>NUCLEOTIDE SEQUENCE [LARGE SCALE GENOMIC DNA]</scope>
</reference>
<dbReference type="AlphaFoldDB" id="A0A0G0UGC3"/>
<gene>
    <name evidence="2" type="ORF">UU35_C0012G0013</name>
</gene>
<feature type="region of interest" description="Disordered" evidence="1">
    <location>
        <begin position="1"/>
        <end position="27"/>
    </location>
</feature>
<evidence type="ECO:0000313" key="3">
    <source>
        <dbReference type="Proteomes" id="UP000034616"/>
    </source>
</evidence>
<proteinExistence type="predicted"/>
<accession>A0A0G0UGC3</accession>
<protein>
    <submittedName>
        <fullName evidence="2">Uncharacterized protein</fullName>
    </submittedName>
</protein>
<sequence length="108" mass="12695">MGEYGFKPEEAIQPKKETEEKKETVTEKRERLFPLFEHSRDAKDHRTQEIHVTREFQGKKETTEYLVVTEVDDQGIVFGYYDEYDELAEAAEMSWEELLDAKQSSDVG</sequence>
<evidence type="ECO:0000313" key="2">
    <source>
        <dbReference type="EMBL" id="KKR86496.1"/>
    </source>
</evidence>
<organism evidence="2 3">
    <name type="scientific">Candidatus Uhrbacteria bacterium GW2011_GWC2_41_11</name>
    <dbReference type="NCBI Taxonomy" id="1618985"/>
    <lineage>
        <taxon>Bacteria</taxon>
        <taxon>Candidatus Uhriibacteriota</taxon>
    </lineage>
</organism>